<evidence type="ECO:0000256" key="8">
    <source>
        <dbReference type="SAM" id="MobiDB-lite"/>
    </source>
</evidence>
<dbReference type="PANTHER" id="PTHR10849:SF20">
    <property type="entry name" value="NADH DEHYDROGENASE [UBIQUINONE] IRON-SULFUR PROTEIN 8, MITOCHONDRIAL"/>
    <property type="match status" value="1"/>
</dbReference>
<keyword evidence="5" id="KW-1278">Translocase</keyword>
<organism evidence="10 11">
    <name type="scientific">Xylaria multiplex</name>
    <dbReference type="NCBI Taxonomy" id="323545"/>
    <lineage>
        <taxon>Eukaryota</taxon>
        <taxon>Fungi</taxon>
        <taxon>Dikarya</taxon>
        <taxon>Ascomycota</taxon>
        <taxon>Pezizomycotina</taxon>
        <taxon>Sordariomycetes</taxon>
        <taxon>Xylariomycetidae</taxon>
        <taxon>Xylariales</taxon>
        <taxon>Xylariaceae</taxon>
        <taxon>Xylaria</taxon>
    </lineage>
</organism>
<dbReference type="GO" id="GO:0046872">
    <property type="term" value="F:metal ion binding"/>
    <property type="evidence" value="ECO:0007669"/>
    <property type="project" value="UniProtKB-KW"/>
</dbReference>
<feature type="domain" description="4Fe-4S ferredoxin-type" evidence="9">
    <location>
        <begin position="163"/>
        <end position="192"/>
    </location>
</feature>
<keyword evidence="7" id="KW-0411">Iron-sulfur</keyword>
<dbReference type="GO" id="GO:0051539">
    <property type="term" value="F:4 iron, 4 sulfur cluster binding"/>
    <property type="evidence" value="ECO:0007669"/>
    <property type="project" value="UniProtKB-KW"/>
</dbReference>
<reference evidence="10 11" key="1">
    <citation type="submission" date="2019-12" db="EMBL/GenBank/DDBJ databases">
        <title>Draft genome sequence of the ascomycete Xylaria multiplex DSM 110363.</title>
        <authorList>
            <person name="Buettner E."/>
            <person name="Kellner H."/>
        </authorList>
    </citation>
    <scope>NUCLEOTIDE SEQUENCE [LARGE SCALE GENOMIC DNA]</scope>
    <source>
        <strain evidence="10 11">DSM 110363</strain>
    </source>
</reference>
<feature type="region of interest" description="Disordered" evidence="8">
    <location>
        <begin position="29"/>
        <end position="48"/>
    </location>
</feature>
<keyword evidence="11" id="KW-1185">Reference proteome</keyword>
<dbReference type="InterPro" id="IPR010226">
    <property type="entry name" value="NADH_quinone_OxRdtase_chainI"/>
</dbReference>
<evidence type="ECO:0000256" key="6">
    <source>
        <dbReference type="ARBA" id="ARBA00023004"/>
    </source>
</evidence>
<dbReference type="PANTHER" id="PTHR10849">
    <property type="entry name" value="NADH DEHYDROGENASE UBIQUINONE IRON-SULFUR PROTEIN 8, MITOCHONDRIAL"/>
    <property type="match status" value="1"/>
</dbReference>
<keyword evidence="3" id="KW-0004">4Fe-4S</keyword>
<dbReference type="Pfam" id="PF12838">
    <property type="entry name" value="Fer4_7"/>
    <property type="match status" value="1"/>
</dbReference>
<evidence type="ECO:0000259" key="9">
    <source>
        <dbReference type="PROSITE" id="PS51379"/>
    </source>
</evidence>
<comment type="caution">
    <text evidence="10">The sequence shown here is derived from an EMBL/GenBank/DDBJ whole genome shotgun (WGS) entry which is preliminary data.</text>
</comment>
<dbReference type="NCBIfam" id="NF004539">
    <property type="entry name" value="PRK05888.1-5"/>
    <property type="match status" value="1"/>
</dbReference>
<evidence type="ECO:0000256" key="2">
    <source>
        <dbReference type="ARBA" id="ARBA00010277"/>
    </source>
</evidence>
<evidence type="ECO:0000256" key="1">
    <source>
        <dbReference type="ARBA" id="ARBA00001966"/>
    </source>
</evidence>
<dbReference type="EMBL" id="WUBL01000186">
    <property type="protein sequence ID" value="KAF2963715.1"/>
    <property type="molecule type" value="Genomic_DNA"/>
</dbReference>
<dbReference type="GO" id="GO:0016020">
    <property type="term" value="C:membrane"/>
    <property type="evidence" value="ECO:0007669"/>
    <property type="project" value="InterPro"/>
</dbReference>
<evidence type="ECO:0000256" key="7">
    <source>
        <dbReference type="ARBA" id="ARBA00023014"/>
    </source>
</evidence>
<dbReference type="OrthoDB" id="204405at2759"/>
<dbReference type="NCBIfam" id="TIGR01971">
    <property type="entry name" value="NuoI"/>
    <property type="match status" value="1"/>
</dbReference>
<dbReference type="SUPFAM" id="SSF54862">
    <property type="entry name" value="4Fe-4S ferredoxins"/>
    <property type="match status" value="1"/>
</dbReference>
<evidence type="ECO:0000313" key="11">
    <source>
        <dbReference type="Proteomes" id="UP000481858"/>
    </source>
</evidence>
<accession>A0A7C8MN82</accession>
<evidence type="ECO:0000256" key="4">
    <source>
        <dbReference type="ARBA" id="ARBA00022723"/>
    </source>
</evidence>
<keyword evidence="6" id="KW-0408">Iron</keyword>
<dbReference type="Gene3D" id="3.30.70.3270">
    <property type="match status" value="1"/>
</dbReference>
<sequence length="232" mass="26623">MTTAMLSRQLVRRQPLPAATMVRIVAQRTYATPSGPPPSGFRLPKSKRWDDESESTLDRAGRFFLMTEMFRGMYVALEQYFRPPYTIFYPFEKVSTTPDRDRYPETRCNAGPISPRFRGEHALRRYPSGEERCIACKLCEAICPAQAITIEAEERADGSRRTTRYDIDMTKCIYCGFCQESCPVDAIVESPNAEYATETREELLYNKEKLLANGDKWEPELAANIRADAPYR</sequence>
<gene>
    <name evidence="10" type="ORF">GQX73_g9868</name>
</gene>
<dbReference type="GO" id="GO:0005739">
    <property type="term" value="C:mitochondrion"/>
    <property type="evidence" value="ECO:0007669"/>
    <property type="project" value="UniProtKB-ARBA"/>
</dbReference>
<proteinExistence type="inferred from homology"/>
<dbReference type="HAMAP" id="MF_01351">
    <property type="entry name" value="NDH1_NuoI"/>
    <property type="match status" value="1"/>
</dbReference>
<dbReference type="InterPro" id="IPR017896">
    <property type="entry name" value="4Fe4S_Fe-S-bd"/>
</dbReference>
<comment type="similarity">
    <text evidence="2">Belongs to the complex I 23 kDa subunit family.</text>
</comment>
<dbReference type="PROSITE" id="PS00198">
    <property type="entry name" value="4FE4S_FER_1"/>
    <property type="match status" value="2"/>
</dbReference>
<dbReference type="Proteomes" id="UP000481858">
    <property type="component" value="Unassembled WGS sequence"/>
</dbReference>
<dbReference type="InterPro" id="IPR017900">
    <property type="entry name" value="4Fe4S_Fe_S_CS"/>
</dbReference>
<name>A0A7C8MN82_9PEZI</name>
<dbReference type="AlphaFoldDB" id="A0A7C8MN82"/>
<feature type="domain" description="4Fe-4S ferredoxin-type" evidence="9">
    <location>
        <begin position="124"/>
        <end position="153"/>
    </location>
</feature>
<dbReference type="PROSITE" id="PS51379">
    <property type="entry name" value="4FE4S_FER_2"/>
    <property type="match status" value="2"/>
</dbReference>
<comment type="cofactor">
    <cofactor evidence="1">
        <name>[4Fe-4S] cluster</name>
        <dbReference type="ChEBI" id="CHEBI:49883"/>
    </cofactor>
</comment>
<dbReference type="InParanoid" id="A0A7C8MN82"/>
<dbReference type="GO" id="GO:0032981">
    <property type="term" value="P:mitochondrial respiratory chain complex I assembly"/>
    <property type="evidence" value="ECO:0007669"/>
    <property type="project" value="TreeGrafter"/>
</dbReference>
<evidence type="ECO:0000256" key="5">
    <source>
        <dbReference type="ARBA" id="ARBA00022967"/>
    </source>
</evidence>
<dbReference type="FunFam" id="3.30.70.3270:FF:000001">
    <property type="entry name" value="NADH-quinone oxidoreductase subunit I 1"/>
    <property type="match status" value="1"/>
</dbReference>
<dbReference type="NCBIfam" id="NF004538">
    <property type="entry name" value="PRK05888.1-4"/>
    <property type="match status" value="1"/>
</dbReference>
<keyword evidence="4" id="KW-0479">Metal-binding</keyword>
<dbReference type="GO" id="GO:0006120">
    <property type="term" value="P:mitochondrial electron transport, NADH to ubiquinone"/>
    <property type="evidence" value="ECO:0007669"/>
    <property type="project" value="TreeGrafter"/>
</dbReference>
<evidence type="ECO:0000313" key="10">
    <source>
        <dbReference type="EMBL" id="KAF2963715.1"/>
    </source>
</evidence>
<evidence type="ECO:0000256" key="3">
    <source>
        <dbReference type="ARBA" id="ARBA00022485"/>
    </source>
</evidence>
<dbReference type="GO" id="GO:0003954">
    <property type="term" value="F:NADH dehydrogenase activity"/>
    <property type="evidence" value="ECO:0007669"/>
    <property type="project" value="TreeGrafter"/>
</dbReference>
<protein>
    <recommendedName>
        <fullName evidence="9">4Fe-4S ferredoxin-type domain-containing protein</fullName>
    </recommendedName>
</protein>